<keyword evidence="6" id="KW-0414">Isoprene biosynthesis</keyword>
<dbReference type="PANTHER" id="PTHR12001">
    <property type="entry name" value="GERANYLGERANYL PYROPHOSPHATE SYNTHASE"/>
    <property type="match status" value="1"/>
</dbReference>
<evidence type="ECO:0000256" key="5">
    <source>
        <dbReference type="ARBA" id="ARBA00022842"/>
    </source>
</evidence>
<evidence type="ECO:0000256" key="11">
    <source>
        <dbReference type="RuleBase" id="RU004466"/>
    </source>
</evidence>
<dbReference type="Gene3D" id="1.10.600.10">
    <property type="entry name" value="Farnesyl Diphosphate Synthase"/>
    <property type="match status" value="1"/>
</dbReference>
<dbReference type="SFLD" id="SFLDS00005">
    <property type="entry name" value="Isoprenoid_Synthase_Type_I"/>
    <property type="match status" value="1"/>
</dbReference>
<dbReference type="CDD" id="cd00685">
    <property type="entry name" value="Trans_IPPS_HT"/>
    <property type="match status" value="1"/>
</dbReference>
<dbReference type="GO" id="GO:0046872">
    <property type="term" value="F:metal ion binding"/>
    <property type="evidence" value="ECO:0007669"/>
    <property type="project" value="UniProtKB-KW"/>
</dbReference>
<sequence>MQTHHQTSQSLNALLAPFTKQFQNGLLRQGTSSVPLLTTMSQYYMLQPSKRLRPCLILLMCQATNGLGSDWETKSTSLWVGCSAETDALENILPEQLSLAQVFEILHVASLLHDDVIDNAETRRGSPSVPALFGNRRAILAGDFLLGRAMRLVGTLGSPEVMSLVAEVFCTLVEGELLQAGYTDLSLGSAVVDPVHLPRVAQDPAEDEIITSLWQEYLQKTYMKTASLFAKAMECAVILGGATAEDPLREAASSFGACLGMAFQIVDDLLDFEGDPKKLGKPANADMRLGLVTAPVFFALQEDESIRPRVLRCFEGPGDVEATADCVRNTQALSRTRKLAESYAMKAREALNIVPDSAAKEALLKVTFAILARQA</sequence>
<comment type="cofactor">
    <cofactor evidence="1">
        <name>Mg(2+)</name>
        <dbReference type="ChEBI" id="CHEBI:18420"/>
    </cofactor>
</comment>
<dbReference type="Proteomes" id="UP000292082">
    <property type="component" value="Unassembled WGS sequence"/>
</dbReference>
<dbReference type="AlphaFoldDB" id="A0A4Q9PLQ8"/>
<dbReference type="PANTHER" id="PTHR12001:SF69">
    <property type="entry name" value="ALL TRANS-POLYPRENYL-DIPHOSPHATE SYNTHASE PDSS1"/>
    <property type="match status" value="1"/>
</dbReference>
<dbReference type="Pfam" id="PF00348">
    <property type="entry name" value="polyprenyl_synt"/>
    <property type="match status" value="1"/>
</dbReference>
<name>A0A4Q9PLQ8_9APHY</name>
<dbReference type="PROSITE" id="PS00444">
    <property type="entry name" value="POLYPRENYL_SYNTHASE_2"/>
    <property type="match status" value="1"/>
</dbReference>
<dbReference type="PROSITE" id="PS00723">
    <property type="entry name" value="POLYPRENYL_SYNTHASE_1"/>
    <property type="match status" value="1"/>
</dbReference>
<gene>
    <name evidence="12" type="ORF">BD310DRAFT_709073</name>
</gene>
<dbReference type="InterPro" id="IPR008949">
    <property type="entry name" value="Isoprenoid_synthase_dom_sf"/>
</dbReference>
<evidence type="ECO:0000256" key="4">
    <source>
        <dbReference type="ARBA" id="ARBA00022723"/>
    </source>
</evidence>
<evidence type="ECO:0000256" key="3">
    <source>
        <dbReference type="ARBA" id="ARBA00022679"/>
    </source>
</evidence>
<evidence type="ECO:0000256" key="9">
    <source>
        <dbReference type="ARBA" id="ARBA00032448"/>
    </source>
</evidence>
<keyword evidence="3 11" id="KW-0808">Transferase</keyword>
<dbReference type="InterPro" id="IPR033749">
    <property type="entry name" value="Polyprenyl_synt_CS"/>
</dbReference>
<dbReference type="EMBL" id="ML145174">
    <property type="protein sequence ID" value="TBU55137.1"/>
    <property type="molecule type" value="Genomic_DNA"/>
</dbReference>
<organism evidence="12 13">
    <name type="scientific">Dichomitus squalens</name>
    <dbReference type="NCBI Taxonomy" id="114155"/>
    <lineage>
        <taxon>Eukaryota</taxon>
        <taxon>Fungi</taxon>
        <taxon>Dikarya</taxon>
        <taxon>Basidiomycota</taxon>
        <taxon>Agaricomycotina</taxon>
        <taxon>Agaricomycetes</taxon>
        <taxon>Polyporales</taxon>
        <taxon>Polyporaceae</taxon>
        <taxon>Dichomitus</taxon>
    </lineage>
</organism>
<proteinExistence type="inferred from homology"/>
<dbReference type="SUPFAM" id="SSF48576">
    <property type="entry name" value="Terpenoid synthases"/>
    <property type="match status" value="1"/>
</dbReference>
<evidence type="ECO:0000256" key="6">
    <source>
        <dbReference type="ARBA" id="ARBA00023229"/>
    </source>
</evidence>
<comment type="similarity">
    <text evidence="2 11">Belongs to the FPP/GGPP synthase family.</text>
</comment>
<keyword evidence="5" id="KW-0460">Magnesium</keyword>
<dbReference type="GO" id="GO:0006744">
    <property type="term" value="P:ubiquinone biosynthetic process"/>
    <property type="evidence" value="ECO:0007669"/>
    <property type="project" value="TreeGrafter"/>
</dbReference>
<evidence type="ECO:0000256" key="10">
    <source>
        <dbReference type="ARBA" id="ARBA00032873"/>
    </source>
</evidence>
<protein>
    <recommendedName>
        <fullName evidence="10">(2E,6E)-farnesyl diphosphate synthase</fullName>
    </recommendedName>
    <alternativeName>
        <fullName evidence="9">Dimethylallyltranstransferase</fullName>
    </alternativeName>
    <alternativeName>
        <fullName evidence="8">Farnesyl diphosphate synthase</fullName>
    </alternativeName>
    <alternativeName>
        <fullName evidence="7">Geranyltranstransferase</fullName>
    </alternativeName>
</protein>
<dbReference type="GO" id="GO:1990234">
    <property type="term" value="C:transferase complex"/>
    <property type="evidence" value="ECO:0007669"/>
    <property type="project" value="TreeGrafter"/>
</dbReference>
<reference evidence="12 13" key="1">
    <citation type="submission" date="2019-01" db="EMBL/GenBank/DDBJ databases">
        <title>Draft genome sequences of three monokaryotic isolates of the white-rot basidiomycete fungus Dichomitus squalens.</title>
        <authorList>
            <consortium name="DOE Joint Genome Institute"/>
            <person name="Lopez S.C."/>
            <person name="Andreopoulos B."/>
            <person name="Pangilinan J."/>
            <person name="Lipzen A."/>
            <person name="Riley R."/>
            <person name="Ahrendt S."/>
            <person name="Ng V."/>
            <person name="Barry K."/>
            <person name="Daum C."/>
            <person name="Grigoriev I.V."/>
            <person name="Hilden K.S."/>
            <person name="Makela M.R."/>
            <person name="de Vries R.P."/>
        </authorList>
    </citation>
    <scope>NUCLEOTIDE SEQUENCE [LARGE SCALE GENOMIC DNA]</scope>
    <source>
        <strain evidence="12 13">CBS 464.89</strain>
    </source>
</reference>
<dbReference type="InterPro" id="IPR000092">
    <property type="entry name" value="Polyprenyl_synt"/>
</dbReference>
<evidence type="ECO:0000256" key="8">
    <source>
        <dbReference type="ARBA" id="ARBA00032424"/>
    </source>
</evidence>
<evidence type="ECO:0000313" key="12">
    <source>
        <dbReference type="EMBL" id="TBU55137.1"/>
    </source>
</evidence>
<keyword evidence="13" id="KW-1185">Reference proteome</keyword>
<keyword evidence="4" id="KW-0479">Metal-binding</keyword>
<dbReference type="GO" id="GO:0008299">
    <property type="term" value="P:isoprenoid biosynthetic process"/>
    <property type="evidence" value="ECO:0007669"/>
    <property type="project" value="UniProtKB-KW"/>
</dbReference>
<evidence type="ECO:0000256" key="1">
    <source>
        <dbReference type="ARBA" id="ARBA00001946"/>
    </source>
</evidence>
<accession>A0A4Q9PLQ8</accession>
<evidence type="ECO:0000256" key="7">
    <source>
        <dbReference type="ARBA" id="ARBA00032380"/>
    </source>
</evidence>
<dbReference type="STRING" id="114155.A0A4Q9PLQ8"/>
<evidence type="ECO:0000256" key="2">
    <source>
        <dbReference type="ARBA" id="ARBA00006706"/>
    </source>
</evidence>
<evidence type="ECO:0000313" key="13">
    <source>
        <dbReference type="Proteomes" id="UP000292082"/>
    </source>
</evidence>
<dbReference type="GO" id="GO:0004659">
    <property type="term" value="F:prenyltransferase activity"/>
    <property type="evidence" value="ECO:0007669"/>
    <property type="project" value="InterPro"/>
</dbReference>